<dbReference type="InterPro" id="IPR014646">
    <property type="entry name" value="Rfa2/RPA32"/>
</dbReference>
<dbReference type="PANTHER" id="PTHR13989:SF16">
    <property type="entry name" value="REPLICATION PROTEIN A2"/>
    <property type="match status" value="1"/>
</dbReference>
<dbReference type="GO" id="GO:0006260">
    <property type="term" value="P:DNA replication"/>
    <property type="evidence" value="ECO:0007669"/>
    <property type="project" value="UniProtKB-KW"/>
</dbReference>
<organism evidence="8 9">
    <name type="scientific">Glossina pallidipes</name>
    <name type="common">Tsetse fly</name>
    <dbReference type="NCBI Taxonomy" id="7398"/>
    <lineage>
        <taxon>Eukaryota</taxon>
        <taxon>Metazoa</taxon>
        <taxon>Ecdysozoa</taxon>
        <taxon>Arthropoda</taxon>
        <taxon>Hexapoda</taxon>
        <taxon>Insecta</taxon>
        <taxon>Pterygota</taxon>
        <taxon>Neoptera</taxon>
        <taxon>Endopterygota</taxon>
        <taxon>Diptera</taxon>
        <taxon>Brachycera</taxon>
        <taxon>Muscomorpha</taxon>
        <taxon>Hippoboscoidea</taxon>
        <taxon>Glossinidae</taxon>
        <taxon>Glossina</taxon>
    </lineage>
</organism>
<evidence type="ECO:0000256" key="1">
    <source>
        <dbReference type="ARBA" id="ARBA00004123"/>
    </source>
</evidence>
<keyword evidence="3" id="KW-0235">DNA replication</keyword>
<name>A0A1B0AGK2_GLOPL</name>
<keyword evidence="5" id="KW-0539">Nucleus</keyword>
<dbReference type="Proteomes" id="UP000092445">
    <property type="component" value="Unassembled WGS sequence"/>
</dbReference>
<dbReference type="FunFam" id="2.40.50.140:FF:000317">
    <property type="entry name" value="Replication protein A2"/>
    <property type="match status" value="1"/>
</dbReference>
<evidence type="ECO:0000256" key="5">
    <source>
        <dbReference type="ARBA" id="ARBA00023242"/>
    </source>
</evidence>
<dbReference type="InterPro" id="IPR040260">
    <property type="entry name" value="RFA2-like"/>
</dbReference>
<dbReference type="GO" id="GO:0006289">
    <property type="term" value="P:nucleotide-excision repair"/>
    <property type="evidence" value="ECO:0007669"/>
    <property type="project" value="TreeGrafter"/>
</dbReference>
<dbReference type="GO" id="GO:0005662">
    <property type="term" value="C:DNA replication factor A complex"/>
    <property type="evidence" value="ECO:0007669"/>
    <property type="project" value="TreeGrafter"/>
</dbReference>
<dbReference type="SUPFAM" id="SSF46785">
    <property type="entry name" value="Winged helix' DNA-binding domain"/>
    <property type="match status" value="1"/>
</dbReference>
<dbReference type="GO" id="GO:0000781">
    <property type="term" value="C:chromosome, telomeric region"/>
    <property type="evidence" value="ECO:0007669"/>
    <property type="project" value="TreeGrafter"/>
</dbReference>
<dbReference type="CDD" id="cd04478">
    <property type="entry name" value="RPA2_DBD_D"/>
    <property type="match status" value="1"/>
</dbReference>
<comment type="subcellular location">
    <subcellularLocation>
        <location evidence="1">Nucleus</location>
    </subcellularLocation>
</comment>
<sequence length="241" mass="26684">MNVSFGSEFNATQTTDGAAAEKKSEGIAPVLIKQLLKSAEGNFQMFGMTFSMVCIRAIVRNIETSSTKITYLLEDNTGQITAHYWLEEGDTLKAPDVMLNKYATVYGSVRSQGGQKTIMVFKMLPINDPNEIVTHVLEVLYARYKAEQYASSFSGHNFVGASKVSTGFDMPSSSESGLDGKKLAVLQAIKTHQSPDGINRNELKRKFQQMKESELNSILDFMITEGFIYSSIDADHFLSTE</sequence>
<dbReference type="InterPro" id="IPR012340">
    <property type="entry name" value="NA-bd_OB-fold"/>
</dbReference>
<dbReference type="InterPro" id="IPR036388">
    <property type="entry name" value="WH-like_DNA-bd_sf"/>
</dbReference>
<dbReference type="GO" id="GO:0035861">
    <property type="term" value="C:site of double-strand break"/>
    <property type="evidence" value="ECO:0007669"/>
    <property type="project" value="TreeGrafter"/>
</dbReference>
<evidence type="ECO:0000313" key="9">
    <source>
        <dbReference type="Proteomes" id="UP000092445"/>
    </source>
</evidence>
<dbReference type="FunFam" id="1.10.10.10:FF:000168">
    <property type="entry name" value="Replication protein A 32 kDa subunit"/>
    <property type="match status" value="1"/>
</dbReference>
<dbReference type="STRING" id="7398.A0A1B0AGK2"/>
<dbReference type="InterPro" id="IPR014892">
    <property type="entry name" value="RPA_C"/>
</dbReference>
<dbReference type="EnsemblMetazoa" id="GPAI045046-RA">
    <property type="protein sequence ID" value="GPAI045046-PA"/>
    <property type="gene ID" value="GPAI045046"/>
</dbReference>
<dbReference type="PIRSF" id="PIRSF036949">
    <property type="entry name" value="RPA32"/>
    <property type="match status" value="1"/>
</dbReference>
<dbReference type="VEuPathDB" id="VectorBase:GPAI045046"/>
<evidence type="ECO:0000256" key="6">
    <source>
        <dbReference type="SAM" id="MobiDB-lite"/>
    </source>
</evidence>
<dbReference type="SUPFAM" id="SSF50249">
    <property type="entry name" value="Nucleic acid-binding proteins"/>
    <property type="match status" value="1"/>
</dbReference>
<evidence type="ECO:0000256" key="2">
    <source>
        <dbReference type="ARBA" id="ARBA00007815"/>
    </source>
</evidence>
<reference evidence="8" key="2">
    <citation type="submission" date="2020-05" db="UniProtKB">
        <authorList>
            <consortium name="EnsemblMetazoa"/>
        </authorList>
    </citation>
    <scope>IDENTIFICATION</scope>
    <source>
        <strain evidence="8">IAEA</strain>
    </source>
</reference>
<evidence type="ECO:0000256" key="3">
    <source>
        <dbReference type="ARBA" id="ARBA00022705"/>
    </source>
</evidence>
<dbReference type="GO" id="GO:0003697">
    <property type="term" value="F:single-stranded DNA binding"/>
    <property type="evidence" value="ECO:0007669"/>
    <property type="project" value="TreeGrafter"/>
</dbReference>
<evidence type="ECO:0000259" key="7">
    <source>
        <dbReference type="Pfam" id="PF08784"/>
    </source>
</evidence>
<accession>A0A1B0AGK2</accession>
<feature type="compositionally biased region" description="Polar residues" evidence="6">
    <location>
        <begin position="1"/>
        <end position="16"/>
    </location>
</feature>
<protein>
    <recommendedName>
        <fullName evidence="7">Replication protein A C-terminal domain-containing protein</fullName>
    </recommendedName>
</protein>
<dbReference type="AlphaFoldDB" id="A0A1B0AGK2"/>
<dbReference type="Gene3D" id="2.40.50.140">
    <property type="entry name" value="Nucleic acid-binding proteins"/>
    <property type="match status" value="1"/>
</dbReference>
<evidence type="ECO:0000313" key="8">
    <source>
        <dbReference type="EnsemblMetazoa" id="GPAI045046-PA"/>
    </source>
</evidence>
<feature type="region of interest" description="Disordered" evidence="6">
    <location>
        <begin position="1"/>
        <end position="20"/>
    </location>
</feature>
<dbReference type="InterPro" id="IPR036390">
    <property type="entry name" value="WH_DNA-bd_sf"/>
</dbReference>
<dbReference type="Pfam" id="PF08784">
    <property type="entry name" value="RPA_C"/>
    <property type="match status" value="1"/>
</dbReference>
<keyword evidence="9" id="KW-1185">Reference proteome</keyword>
<dbReference type="GO" id="GO:0000724">
    <property type="term" value="P:double-strand break repair via homologous recombination"/>
    <property type="evidence" value="ECO:0007669"/>
    <property type="project" value="TreeGrafter"/>
</dbReference>
<keyword evidence="4" id="KW-0238">DNA-binding</keyword>
<reference evidence="9" key="1">
    <citation type="submission" date="2014-03" db="EMBL/GenBank/DDBJ databases">
        <authorList>
            <person name="Aksoy S."/>
            <person name="Warren W."/>
            <person name="Wilson R.K."/>
        </authorList>
    </citation>
    <scope>NUCLEOTIDE SEQUENCE [LARGE SCALE GENOMIC DNA]</scope>
    <source>
        <strain evidence="9">IAEA</strain>
    </source>
</reference>
<dbReference type="PANTHER" id="PTHR13989">
    <property type="entry name" value="REPLICATION PROTEIN A-RELATED"/>
    <property type="match status" value="1"/>
</dbReference>
<proteinExistence type="inferred from homology"/>
<feature type="domain" description="Replication protein A C-terminal" evidence="7">
    <location>
        <begin position="151"/>
        <end position="234"/>
    </location>
</feature>
<evidence type="ECO:0000256" key="4">
    <source>
        <dbReference type="ARBA" id="ARBA00023125"/>
    </source>
</evidence>
<comment type="similarity">
    <text evidence="2">Belongs to the replication factor A protein 2 family.</text>
</comment>
<dbReference type="Gene3D" id="1.10.10.10">
    <property type="entry name" value="Winged helix-like DNA-binding domain superfamily/Winged helix DNA-binding domain"/>
    <property type="match status" value="1"/>
</dbReference>